<accession>A0A2S3R5F1</accession>
<comment type="caution">
    <text evidence="1">The sequence shown here is derived from an EMBL/GenBank/DDBJ whole genome shotgun (WGS) entry which is preliminary data.</text>
</comment>
<evidence type="ECO:0000313" key="1">
    <source>
        <dbReference type="EMBL" id="POB48924.1"/>
    </source>
</evidence>
<dbReference type="EMBL" id="PDGH01000054">
    <property type="protein sequence ID" value="POB48924.1"/>
    <property type="molecule type" value="Genomic_DNA"/>
</dbReference>
<dbReference type="Pfam" id="PF05258">
    <property type="entry name" value="DciA"/>
    <property type="match status" value="1"/>
</dbReference>
<evidence type="ECO:0000313" key="2">
    <source>
        <dbReference type="Proteomes" id="UP000237466"/>
    </source>
</evidence>
<dbReference type="Proteomes" id="UP000237466">
    <property type="component" value="Unassembled WGS sequence"/>
</dbReference>
<name>A0A2S3R5F1_VIBVL</name>
<reference evidence="1 2" key="1">
    <citation type="journal article" date="2018" name="Front. Microbiol.">
        <title>Phylogeny of Vibrio vulnificus from the Analysis of the Core-Genome: Implications for Intra-Species Taxonomy.</title>
        <authorList>
            <person name="Roig F.J."/>
            <person name="Gonzalez-Candelas F."/>
            <person name="Sanjuan E."/>
            <person name="Fouz B."/>
            <person name="Feil E.J."/>
            <person name="Llorens C."/>
            <person name="Baker-Austin C."/>
            <person name="Oliver J.D."/>
            <person name="Danin-Poleg Y."/>
            <person name="Gibas C.J."/>
            <person name="Kashi Y."/>
            <person name="Gulig P.A."/>
            <person name="Morrison S.S."/>
            <person name="Amaro C."/>
        </authorList>
    </citation>
    <scope>NUCLEOTIDE SEQUENCE [LARGE SCALE GENOMIC DNA]</scope>
    <source>
        <strain evidence="1 2">CECT4608</strain>
    </source>
</reference>
<dbReference type="InterPro" id="IPR007922">
    <property type="entry name" value="DciA-like"/>
</dbReference>
<dbReference type="AlphaFoldDB" id="A0A2S3R5F1"/>
<proteinExistence type="predicted"/>
<protein>
    <recommendedName>
        <fullName evidence="3">DUF721 domain-containing protein</fullName>
    </recommendedName>
</protein>
<sequence>MPIMRDHRPTSTQELIDGSGSSLQKIQHHACEILELNKVLAELLPNGTAQHCRAANLRQGCLILDVASAAIKMKIDYDRLTILNALRSRGFAKLMAIEVRINPGLYQQKDPKDQKKREPISQNAANALTMIAEMAPPKVKARLERLAEMAEKKSS</sequence>
<gene>
    <name evidence="1" type="ORF">CRN52_05510</name>
</gene>
<organism evidence="1 2">
    <name type="scientific">Vibrio vulnificus</name>
    <dbReference type="NCBI Taxonomy" id="672"/>
    <lineage>
        <taxon>Bacteria</taxon>
        <taxon>Pseudomonadati</taxon>
        <taxon>Pseudomonadota</taxon>
        <taxon>Gammaproteobacteria</taxon>
        <taxon>Vibrionales</taxon>
        <taxon>Vibrionaceae</taxon>
        <taxon>Vibrio</taxon>
    </lineage>
</organism>
<evidence type="ECO:0008006" key="3">
    <source>
        <dbReference type="Google" id="ProtNLM"/>
    </source>
</evidence>